<dbReference type="GO" id="GO:0000981">
    <property type="term" value="F:DNA-binding transcription factor activity, RNA polymerase II-specific"/>
    <property type="evidence" value="ECO:0007669"/>
    <property type="project" value="InterPro"/>
</dbReference>
<evidence type="ECO:0000259" key="6">
    <source>
        <dbReference type="PROSITE" id="PS50048"/>
    </source>
</evidence>
<dbReference type="PANTHER" id="PTHR47424:SF6">
    <property type="entry name" value="PROLINE UTILIZATION TRANS-ACTIVATOR"/>
    <property type="match status" value="1"/>
</dbReference>
<dbReference type="SUPFAM" id="SSF57701">
    <property type="entry name" value="Zn2/Cys6 DNA-binding domain"/>
    <property type="match status" value="1"/>
</dbReference>
<evidence type="ECO:0000256" key="2">
    <source>
        <dbReference type="ARBA" id="ARBA00023015"/>
    </source>
</evidence>
<evidence type="ECO:0000256" key="1">
    <source>
        <dbReference type="ARBA" id="ARBA00022723"/>
    </source>
</evidence>
<dbReference type="OrthoDB" id="3266505at2759"/>
<dbReference type="PROSITE" id="PS50048">
    <property type="entry name" value="ZN2_CY6_FUNGAL_2"/>
    <property type="match status" value="1"/>
</dbReference>
<dbReference type="Pfam" id="PF04082">
    <property type="entry name" value="Fungal_trans"/>
    <property type="match status" value="1"/>
</dbReference>
<dbReference type="GO" id="GO:0008270">
    <property type="term" value="F:zinc ion binding"/>
    <property type="evidence" value="ECO:0007669"/>
    <property type="project" value="InterPro"/>
</dbReference>
<name>A0A0D1XDA8_9PEZI</name>
<dbReference type="STRING" id="253628.A0A0D1XDA8"/>
<dbReference type="GO" id="GO:0006351">
    <property type="term" value="P:DNA-templated transcription"/>
    <property type="evidence" value="ECO:0007669"/>
    <property type="project" value="InterPro"/>
</dbReference>
<keyword evidence="4" id="KW-0539">Nucleus</keyword>
<accession>A0A0D1XDA8</accession>
<feature type="region of interest" description="Disordered" evidence="5">
    <location>
        <begin position="100"/>
        <end position="125"/>
    </location>
</feature>
<dbReference type="CDD" id="cd00067">
    <property type="entry name" value="GAL4"/>
    <property type="match status" value="1"/>
</dbReference>
<evidence type="ECO:0000256" key="3">
    <source>
        <dbReference type="ARBA" id="ARBA00023163"/>
    </source>
</evidence>
<dbReference type="SMART" id="SM00906">
    <property type="entry name" value="Fungal_trans"/>
    <property type="match status" value="1"/>
</dbReference>
<feature type="compositionally biased region" description="Polar residues" evidence="5">
    <location>
        <begin position="622"/>
        <end position="637"/>
    </location>
</feature>
<dbReference type="RefSeq" id="XP_016210090.1">
    <property type="nucleotide sequence ID" value="XM_016362125.1"/>
</dbReference>
<sequence length="727" mass="81263">MDPASRRVPLDKRKRTETSCDRCKARKQKCDRLLDQDQCRYCQLHNIACTTTVPRKRRIYGSVEGVGSRITLLESLVKGLLPEANLSTIASLKETGKSLGIPLPQVDDGDAPTDEAEKPPADGEEDTAIQVIPDGQKQMQYVGPSSSFLFHLNLRRLLGNYSIFEFALFGNNAADQIFEISKTPGMSQTMNIMDRRGSSMTISDCGSPSDAVREIDGPVLETLMDAYFEVIHSDFPVLHENSFRESYEVWAASNTTSDPVWLCKVLCVLILARRVASIEIPEEAQKKWWTHVQTLLPSVLFSSNIYTVQALMLAALHLHNTNHRDACWNLTGTAVRVAHAIGLHREDIKQNQPRLAREHRKQVWWTLYAFEQMQVSSFDRPSAISHIASSVGVPNERILGTAGYYPPDYNKWYQKLQIILGSACKALNPGGNSSSVKPEDAYNRPLSPTAAILRDLDRWKDGLPTHLRLDAANSLAPAAQRPLLLLFIEYYYILVLITRSALLRRAVLSTQNPPEHAMQQALITVSETCIDAGKSLGQLLRKMDNIQKFNATTWFDIFFTVASALVLVLDIRVNQDRHGPNSESRTVLRDLAAIVTRHLGNPRVPGSMQALGKIVVEVNATAEQSGRTQLDTPTSAEAQMPPSSPAAMPTTPAPSVQYSPRTQIGTPSSIHNLLAYPVDPNMQPDPNAQYRGQLYDPQTWTQLSFMDDPTQNWQDWTWDDIETIVRR</sequence>
<dbReference type="SMART" id="SM00066">
    <property type="entry name" value="GAL4"/>
    <property type="match status" value="1"/>
</dbReference>
<feature type="compositionally biased region" description="Low complexity" evidence="5">
    <location>
        <begin position="645"/>
        <end position="655"/>
    </location>
</feature>
<dbReference type="VEuPathDB" id="FungiDB:PV09_08261"/>
<feature type="region of interest" description="Disordered" evidence="5">
    <location>
        <begin position="622"/>
        <end position="660"/>
    </location>
</feature>
<gene>
    <name evidence="7" type="ORF">PV09_08261</name>
</gene>
<dbReference type="InParanoid" id="A0A0D1XDA8"/>
<protein>
    <recommendedName>
        <fullName evidence="6">Zn(2)-C6 fungal-type domain-containing protein</fullName>
    </recommendedName>
</protein>
<dbReference type="AlphaFoldDB" id="A0A0D1XDA8"/>
<dbReference type="Pfam" id="PF00172">
    <property type="entry name" value="Zn_clus"/>
    <property type="match status" value="1"/>
</dbReference>
<dbReference type="PROSITE" id="PS00463">
    <property type="entry name" value="ZN2_CY6_FUNGAL_1"/>
    <property type="match status" value="1"/>
</dbReference>
<dbReference type="PANTHER" id="PTHR47424">
    <property type="entry name" value="REGULATORY PROTEIN GAL4"/>
    <property type="match status" value="1"/>
</dbReference>
<dbReference type="GeneID" id="27316234"/>
<evidence type="ECO:0000313" key="7">
    <source>
        <dbReference type="EMBL" id="KIW00221.1"/>
    </source>
</evidence>
<proteinExistence type="predicted"/>
<keyword evidence="2" id="KW-0805">Transcription regulation</keyword>
<reference evidence="7 8" key="1">
    <citation type="submission" date="2015-01" db="EMBL/GenBank/DDBJ databases">
        <title>The Genome Sequence of Ochroconis gallopava CBS43764.</title>
        <authorList>
            <consortium name="The Broad Institute Genomics Platform"/>
            <person name="Cuomo C."/>
            <person name="de Hoog S."/>
            <person name="Gorbushina A."/>
            <person name="Stielow B."/>
            <person name="Teixiera M."/>
            <person name="Abouelleil A."/>
            <person name="Chapman S.B."/>
            <person name="Priest M."/>
            <person name="Young S.K."/>
            <person name="Wortman J."/>
            <person name="Nusbaum C."/>
            <person name="Birren B."/>
        </authorList>
    </citation>
    <scope>NUCLEOTIDE SEQUENCE [LARGE SCALE GENOMIC DNA]</scope>
    <source>
        <strain evidence="7 8">CBS 43764</strain>
    </source>
</reference>
<feature type="domain" description="Zn(2)-C6 fungal-type" evidence="6">
    <location>
        <begin position="19"/>
        <end position="51"/>
    </location>
</feature>
<evidence type="ECO:0000256" key="4">
    <source>
        <dbReference type="ARBA" id="ARBA00023242"/>
    </source>
</evidence>
<dbReference type="InterPro" id="IPR051127">
    <property type="entry name" value="Fungal_SecMet_Regulators"/>
</dbReference>
<evidence type="ECO:0000256" key="5">
    <source>
        <dbReference type="SAM" id="MobiDB-lite"/>
    </source>
</evidence>
<keyword evidence="3" id="KW-0804">Transcription</keyword>
<dbReference type="CDD" id="cd12148">
    <property type="entry name" value="fungal_TF_MHR"/>
    <property type="match status" value="1"/>
</dbReference>
<dbReference type="InterPro" id="IPR001138">
    <property type="entry name" value="Zn2Cys6_DnaBD"/>
</dbReference>
<dbReference type="InterPro" id="IPR036864">
    <property type="entry name" value="Zn2-C6_fun-type_DNA-bd_sf"/>
</dbReference>
<dbReference type="HOGENOM" id="CLU_011777_1_0_1"/>
<evidence type="ECO:0000313" key="8">
    <source>
        <dbReference type="Proteomes" id="UP000053259"/>
    </source>
</evidence>
<dbReference type="Gene3D" id="4.10.240.10">
    <property type="entry name" value="Zn(2)-C6 fungal-type DNA-binding domain"/>
    <property type="match status" value="1"/>
</dbReference>
<dbReference type="Proteomes" id="UP000053259">
    <property type="component" value="Unassembled WGS sequence"/>
</dbReference>
<keyword evidence="8" id="KW-1185">Reference proteome</keyword>
<keyword evidence="1" id="KW-0479">Metal-binding</keyword>
<dbReference type="InterPro" id="IPR007219">
    <property type="entry name" value="XnlR_reg_dom"/>
</dbReference>
<organism evidence="7 8">
    <name type="scientific">Verruconis gallopava</name>
    <dbReference type="NCBI Taxonomy" id="253628"/>
    <lineage>
        <taxon>Eukaryota</taxon>
        <taxon>Fungi</taxon>
        <taxon>Dikarya</taxon>
        <taxon>Ascomycota</taxon>
        <taxon>Pezizomycotina</taxon>
        <taxon>Dothideomycetes</taxon>
        <taxon>Pleosporomycetidae</taxon>
        <taxon>Venturiales</taxon>
        <taxon>Sympoventuriaceae</taxon>
        <taxon>Verruconis</taxon>
    </lineage>
</organism>
<dbReference type="EMBL" id="KN847566">
    <property type="protein sequence ID" value="KIW00221.1"/>
    <property type="molecule type" value="Genomic_DNA"/>
</dbReference>
<dbReference type="GO" id="GO:0003677">
    <property type="term" value="F:DNA binding"/>
    <property type="evidence" value="ECO:0007669"/>
    <property type="project" value="InterPro"/>
</dbReference>